<reference evidence="2 3" key="1">
    <citation type="submission" date="2014-03" db="EMBL/GenBank/DDBJ databases">
        <title>Draft genome of the hookworm Oesophagostomum dentatum.</title>
        <authorList>
            <person name="Mitreva M."/>
        </authorList>
    </citation>
    <scope>NUCLEOTIDE SEQUENCE [LARGE SCALE GENOMIC DNA]</scope>
    <source>
        <strain evidence="2 3">OD-Hann</strain>
    </source>
</reference>
<dbReference type="GO" id="GO:0004672">
    <property type="term" value="F:protein kinase activity"/>
    <property type="evidence" value="ECO:0007669"/>
    <property type="project" value="InterPro"/>
</dbReference>
<dbReference type="SMART" id="SM00220">
    <property type="entry name" value="S_TKc"/>
    <property type="match status" value="1"/>
</dbReference>
<evidence type="ECO:0000259" key="1">
    <source>
        <dbReference type="PROSITE" id="PS50011"/>
    </source>
</evidence>
<keyword evidence="3" id="KW-1185">Reference proteome</keyword>
<dbReference type="PROSITE" id="PS00108">
    <property type="entry name" value="PROTEIN_KINASE_ST"/>
    <property type="match status" value="1"/>
</dbReference>
<dbReference type="PANTHER" id="PTHR23257">
    <property type="entry name" value="SERINE-THREONINE PROTEIN KINASE"/>
    <property type="match status" value="1"/>
</dbReference>
<accession>A0A0B1SDJ0</accession>
<dbReference type="SUPFAM" id="SSF56112">
    <property type="entry name" value="Protein kinase-like (PK-like)"/>
    <property type="match status" value="1"/>
</dbReference>
<dbReference type="AlphaFoldDB" id="A0A0B1SDJ0"/>
<evidence type="ECO:0000313" key="2">
    <source>
        <dbReference type="EMBL" id="KHJ82994.1"/>
    </source>
</evidence>
<dbReference type="InterPro" id="IPR000719">
    <property type="entry name" value="Prot_kinase_dom"/>
</dbReference>
<protein>
    <recommendedName>
        <fullName evidence="1">Protein kinase domain-containing protein</fullName>
    </recommendedName>
</protein>
<dbReference type="Pfam" id="PF00069">
    <property type="entry name" value="Pkinase"/>
    <property type="match status" value="1"/>
</dbReference>
<dbReference type="PANTHER" id="PTHR23257:SF981">
    <property type="entry name" value="MITOGEN-ACTIVATED PROTEIN KINASE KINASE KINASE"/>
    <property type="match status" value="1"/>
</dbReference>
<gene>
    <name evidence="2" type="ORF">OESDEN_17311</name>
</gene>
<proteinExistence type="predicted"/>
<sequence length="137" mass="15827">MEYCPNGQLGDVLKSDRVIGWQEWCSWSRQIAEGMEYLHKNKVIHRDLKSPNILFDEEGVVKICDFGTSHQQKKQNSTVMSFCGTVSWMAPEMIKKQPCCEKVDVYSYGVVLWELLTREQPYKNINQMAIIYGVGSK</sequence>
<dbReference type="GO" id="GO:0006950">
    <property type="term" value="P:response to stress"/>
    <property type="evidence" value="ECO:0007669"/>
    <property type="project" value="UniProtKB-ARBA"/>
</dbReference>
<evidence type="ECO:0000313" key="3">
    <source>
        <dbReference type="Proteomes" id="UP000053660"/>
    </source>
</evidence>
<dbReference type="Proteomes" id="UP000053660">
    <property type="component" value="Unassembled WGS sequence"/>
</dbReference>
<dbReference type="OrthoDB" id="339325at2759"/>
<dbReference type="InterPro" id="IPR008271">
    <property type="entry name" value="Ser/Thr_kinase_AS"/>
</dbReference>
<dbReference type="InterPro" id="IPR011009">
    <property type="entry name" value="Kinase-like_dom_sf"/>
</dbReference>
<dbReference type="InterPro" id="IPR050167">
    <property type="entry name" value="Ser_Thr_protein_kinase"/>
</dbReference>
<feature type="domain" description="Protein kinase" evidence="1">
    <location>
        <begin position="1"/>
        <end position="137"/>
    </location>
</feature>
<name>A0A0B1SDJ0_OESDE</name>
<organism evidence="2 3">
    <name type="scientific">Oesophagostomum dentatum</name>
    <name type="common">Nodular worm</name>
    <dbReference type="NCBI Taxonomy" id="61180"/>
    <lineage>
        <taxon>Eukaryota</taxon>
        <taxon>Metazoa</taxon>
        <taxon>Ecdysozoa</taxon>
        <taxon>Nematoda</taxon>
        <taxon>Chromadorea</taxon>
        <taxon>Rhabditida</taxon>
        <taxon>Rhabditina</taxon>
        <taxon>Rhabditomorpha</taxon>
        <taxon>Strongyloidea</taxon>
        <taxon>Strongylidae</taxon>
        <taxon>Oesophagostomum</taxon>
    </lineage>
</organism>
<dbReference type="EMBL" id="KN575866">
    <property type="protein sequence ID" value="KHJ82994.1"/>
    <property type="molecule type" value="Genomic_DNA"/>
</dbReference>
<dbReference type="PROSITE" id="PS50011">
    <property type="entry name" value="PROTEIN_KINASE_DOM"/>
    <property type="match status" value="1"/>
</dbReference>
<dbReference type="GO" id="GO:0005737">
    <property type="term" value="C:cytoplasm"/>
    <property type="evidence" value="ECO:0007669"/>
    <property type="project" value="TreeGrafter"/>
</dbReference>
<dbReference type="GO" id="GO:0005524">
    <property type="term" value="F:ATP binding"/>
    <property type="evidence" value="ECO:0007669"/>
    <property type="project" value="InterPro"/>
</dbReference>
<dbReference type="GO" id="GO:0007165">
    <property type="term" value="P:signal transduction"/>
    <property type="evidence" value="ECO:0007669"/>
    <property type="project" value="TreeGrafter"/>
</dbReference>
<dbReference type="PRINTS" id="PR00109">
    <property type="entry name" value="TYRKINASE"/>
</dbReference>
<dbReference type="InterPro" id="IPR001245">
    <property type="entry name" value="Ser-Thr/Tyr_kinase_cat_dom"/>
</dbReference>
<dbReference type="Gene3D" id="1.10.510.10">
    <property type="entry name" value="Transferase(Phosphotransferase) domain 1"/>
    <property type="match status" value="1"/>
</dbReference>